<name>A0A8J8MF03_9FIRM</name>
<evidence type="ECO:0000313" key="2">
    <source>
        <dbReference type="EMBL" id="QUH31716.1"/>
    </source>
</evidence>
<accession>A0A8J8MF03</accession>
<proteinExistence type="predicted"/>
<keyword evidence="1" id="KW-0472">Membrane</keyword>
<keyword evidence="1" id="KW-1133">Transmembrane helix</keyword>
<dbReference type="EMBL" id="CP058561">
    <property type="protein sequence ID" value="QUH31716.1"/>
    <property type="molecule type" value="Genomic_DNA"/>
</dbReference>
<dbReference type="Proteomes" id="UP000677305">
    <property type="component" value="Chromosome"/>
</dbReference>
<dbReference type="RefSeq" id="WP_212691668.1">
    <property type="nucleotide sequence ID" value="NZ_CP058561.1"/>
</dbReference>
<protein>
    <submittedName>
        <fullName evidence="2">Uncharacterized protein</fullName>
    </submittedName>
</protein>
<gene>
    <name evidence="2" type="ORF">HYG85_23410</name>
</gene>
<dbReference type="KEGG" id="vgu:HYG85_23410"/>
<organism evidence="2 3">
    <name type="scientific">Vallitalea guaymasensis</name>
    <dbReference type="NCBI Taxonomy" id="1185412"/>
    <lineage>
        <taxon>Bacteria</taxon>
        <taxon>Bacillati</taxon>
        <taxon>Bacillota</taxon>
        <taxon>Clostridia</taxon>
        <taxon>Lachnospirales</taxon>
        <taxon>Vallitaleaceae</taxon>
        <taxon>Vallitalea</taxon>
    </lineage>
</organism>
<reference evidence="2 3" key="1">
    <citation type="submission" date="2020-07" db="EMBL/GenBank/DDBJ databases">
        <title>Vallitalea guaymasensis genome.</title>
        <authorList>
            <person name="Postec A."/>
        </authorList>
    </citation>
    <scope>NUCLEOTIDE SEQUENCE [LARGE SCALE GENOMIC DNA]</scope>
    <source>
        <strain evidence="2 3">Ra1766G1</strain>
    </source>
</reference>
<keyword evidence="3" id="KW-1185">Reference proteome</keyword>
<keyword evidence="1" id="KW-0812">Transmembrane</keyword>
<dbReference type="AlphaFoldDB" id="A0A8J8MF03"/>
<evidence type="ECO:0000256" key="1">
    <source>
        <dbReference type="SAM" id="Phobius"/>
    </source>
</evidence>
<sequence length="264" mass="31260">MVFIRFVITMVLPILGFVFLLVIDIGLKSKGKEHDFDFNQIFSSSKYSIFDLNNKRDIVPIQEALLLNDNIVKRDLVINMVKDKRLNNVNGLKLALQDEDTETSHYAASAIMQIKSEFENKIKEISVKYAQNNNDSELIKEYINILKDYIDSGLMEKQMEIRLKNDYSKLLAQIINLGIKEKDYYIMKINIDLDMEDYQQARYFCNLFLDKFEKLEDPYLLYMKLYYRLKDYNMLNKKMEELVELPISLSNEALNKIRFWTAMT</sequence>
<evidence type="ECO:0000313" key="3">
    <source>
        <dbReference type="Proteomes" id="UP000677305"/>
    </source>
</evidence>
<feature type="transmembrane region" description="Helical" evidence="1">
    <location>
        <begin position="6"/>
        <end position="27"/>
    </location>
</feature>